<dbReference type="InterPro" id="IPR000834">
    <property type="entry name" value="Peptidase_M14"/>
</dbReference>
<accession>A0A8S9WXH7</accession>
<dbReference type="Gene3D" id="3.40.630.10">
    <property type="entry name" value="Zn peptidases"/>
    <property type="match status" value="1"/>
</dbReference>
<dbReference type="Proteomes" id="UP000466442">
    <property type="component" value="Unassembled WGS sequence"/>
</dbReference>
<organism evidence="3 4">
    <name type="scientific">Apolygus lucorum</name>
    <name type="common">Small green plant bug</name>
    <name type="synonym">Lygocoris lucorum</name>
    <dbReference type="NCBI Taxonomy" id="248454"/>
    <lineage>
        <taxon>Eukaryota</taxon>
        <taxon>Metazoa</taxon>
        <taxon>Ecdysozoa</taxon>
        <taxon>Arthropoda</taxon>
        <taxon>Hexapoda</taxon>
        <taxon>Insecta</taxon>
        <taxon>Pterygota</taxon>
        <taxon>Neoptera</taxon>
        <taxon>Paraneoptera</taxon>
        <taxon>Hemiptera</taxon>
        <taxon>Heteroptera</taxon>
        <taxon>Panheteroptera</taxon>
        <taxon>Cimicomorpha</taxon>
        <taxon>Miridae</taxon>
        <taxon>Mirini</taxon>
        <taxon>Apolygus</taxon>
    </lineage>
</organism>
<evidence type="ECO:0000256" key="1">
    <source>
        <dbReference type="ARBA" id="ARBA00005988"/>
    </source>
</evidence>
<protein>
    <recommendedName>
        <fullName evidence="2">Peptidase M14 domain-containing protein</fullName>
    </recommendedName>
</protein>
<keyword evidence="4" id="KW-1185">Reference proteome</keyword>
<comment type="similarity">
    <text evidence="1">Belongs to the peptidase M14 family.</text>
</comment>
<feature type="domain" description="Peptidase M14" evidence="2">
    <location>
        <begin position="11"/>
        <end position="54"/>
    </location>
</feature>
<dbReference type="AlphaFoldDB" id="A0A8S9WXH7"/>
<comment type="caution">
    <text evidence="3">The sequence shown here is derived from an EMBL/GenBank/DDBJ whole genome shotgun (WGS) entry which is preliminary data.</text>
</comment>
<evidence type="ECO:0000313" key="4">
    <source>
        <dbReference type="Proteomes" id="UP000466442"/>
    </source>
</evidence>
<dbReference type="Pfam" id="PF00246">
    <property type="entry name" value="Peptidase_M14"/>
    <property type="match status" value="1"/>
</dbReference>
<gene>
    <name evidence="3" type="ORF">GE061_005841</name>
</gene>
<proteinExistence type="inferred from homology"/>
<reference evidence="3" key="1">
    <citation type="journal article" date="2021" name="Mol. Ecol. Resour.">
        <title>Apolygus lucorum genome provides insights into omnivorousness and mesophyll feeding.</title>
        <authorList>
            <person name="Liu Y."/>
            <person name="Liu H."/>
            <person name="Wang H."/>
            <person name="Huang T."/>
            <person name="Liu B."/>
            <person name="Yang B."/>
            <person name="Yin L."/>
            <person name="Li B."/>
            <person name="Zhang Y."/>
            <person name="Zhang S."/>
            <person name="Jiang F."/>
            <person name="Zhang X."/>
            <person name="Ren Y."/>
            <person name="Wang B."/>
            <person name="Wang S."/>
            <person name="Lu Y."/>
            <person name="Wu K."/>
            <person name="Fan W."/>
            <person name="Wang G."/>
        </authorList>
    </citation>
    <scope>NUCLEOTIDE SEQUENCE</scope>
    <source>
        <strain evidence="3">12Hb</strain>
    </source>
</reference>
<name>A0A8S9WXH7_APOLU</name>
<evidence type="ECO:0000313" key="3">
    <source>
        <dbReference type="EMBL" id="KAF6201393.1"/>
    </source>
</evidence>
<dbReference type="GO" id="GO:0006508">
    <property type="term" value="P:proteolysis"/>
    <property type="evidence" value="ECO:0007669"/>
    <property type="project" value="InterPro"/>
</dbReference>
<dbReference type="SUPFAM" id="SSF53187">
    <property type="entry name" value="Zn-dependent exopeptidases"/>
    <property type="match status" value="1"/>
</dbReference>
<dbReference type="GO" id="GO:0008270">
    <property type="term" value="F:zinc ion binding"/>
    <property type="evidence" value="ECO:0007669"/>
    <property type="project" value="InterPro"/>
</dbReference>
<dbReference type="GO" id="GO:0004181">
    <property type="term" value="F:metallocarboxypeptidase activity"/>
    <property type="evidence" value="ECO:0007669"/>
    <property type="project" value="InterPro"/>
</dbReference>
<evidence type="ECO:0000259" key="2">
    <source>
        <dbReference type="Pfam" id="PF00246"/>
    </source>
</evidence>
<sequence>MNLLRAGVGCGGSDDYMKSKNAKYVYTVEMVGGGKSGFDLPESEMFPAIQEMWPGLKEMAIYLINEKNGQRRTGSRAINRASTTVKPAQLMRSYMRGQASPYASRTRIE</sequence>
<dbReference type="EMBL" id="WIXP02000013">
    <property type="protein sequence ID" value="KAF6201393.1"/>
    <property type="molecule type" value="Genomic_DNA"/>
</dbReference>